<dbReference type="Proteomes" id="UP000076727">
    <property type="component" value="Unassembled WGS sequence"/>
</dbReference>
<name>A0A165LWE7_9APHY</name>
<dbReference type="Gene3D" id="1.10.10.60">
    <property type="entry name" value="Homeodomain-like"/>
    <property type="match status" value="1"/>
</dbReference>
<proteinExistence type="predicted"/>
<sequence>MFIWLERVKDTGIVFTDAIIRAKAREFGDLLGLGEDKFKASSGWVENFKARQGIKKGKYLGVGTHDEKARALGYGLLETADEPTFIPPQDVRPGESEQSAWPPPPPPEPEYEQPEPGPVAIPDPVPVMVPSADGLTQQEIYVVPRVNVVKEPLKAETLEDAEAMVEALREFAQKNDDIITSEQGEVLREILVNIVRHNRD</sequence>
<dbReference type="GO" id="GO:0003677">
    <property type="term" value="F:DNA binding"/>
    <property type="evidence" value="ECO:0007669"/>
    <property type="project" value="UniProtKB-KW"/>
</dbReference>
<dbReference type="InterPro" id="IPR009057">
    <property type="entry name" value="Homeodomain-like_sf"/>
</dbReference>
<evidence type="ECO:0000259" key="3">
    <source>
        <dbReference type="PROSITE" id="PS51253"/>
    </source>
</evidence>
<dbReference type="SUPFAM" id="SSF46689">
    <property type="entry name" value="Homeodomain-like"/>
    <property type="match status" value="1"/>
</dbReference>
<organism evidence="4 5">
    <name type="scientific">Daedalea quercina L-15889</name>
    <dbReference type="NCBI Taxonomy" id="1314783"/>
    <lineage>
        <taxon>Eukaryota</taxon>
        <taxon>Fungi</taxon>
        <taxon>Dikarya</taxon>
        <taxon>Basidiomycota</taxon>
        <taxon>Agaricomycotina</taxon>
        <taxon>Agaricomycetes</taxon>
        <taxon>Polyporales</taxon>
        <taxon>Fomitopsis</taxon>
    </lineage>
</organism>
<dbReference type="PROSITE" id="PS51253">
    <property type="entry name" value="HTH_CENPB"/>
    <property type="match status" value="1"/>
</dbReference>
<feature type="region of interest" description="Disordered" evidence="2">
    <location>
        <begin position="83"/>
        <end position="119"/>
    </location>
</feature>
<accession>A0A165LWE7</accession>
<dbReference type="SMART" id="SM00674">
    <property type="entry name" value="CENPB"/>
    <property type="match status" value="1"/>
</dbReference>
<dbReference type="OrthoDB" id="9909311at2759"/>
<evidence type="ECO:0000313" key="5">
    <source>
        <dbReference type="Proteomes" id="UP000076727"/>
    </source>
</evidence>
<gene>
    <name evidence="4" type="ORF">DAEQUDRAFT_569951</name>
</gene>
<dbReference type="STRING" id="1314783.A0A165LWE7"/>
<feature type="domain" description="HTH CENPB-type" evidence="3">
    <location>
        <begin position="1"/>
        <end position="58"/>
    </location>
</feature>
<dbReference type="EMBL" id="KV429115">
    <property type="protein sequence ID" value="KZT64935.1"/>
    <property type="molecule type" value="Genomic_DNA"/>
</dbReference>
<keyword evidence="1" id="KW-0238">DNA-binding</keyword>
<evidence type="ECO:0000256" key="2">
    <source>
        <dbReference type="SAM" id="MobiDB-lite"/>
    </source>
</evidence>
<evidence type="ECO:0000256" key="1">
    <source>
        <dbReference type="ARBA" id="ARBA00023125"/>
    </source>
</evidence>
<reference evidence="4 5" key="1">
    <citation type="journal article" date="2016" name="Mol. Biol. Evol.">
        <title>Comparative Genomics of Early-Diverging Mushroom-Forming Fungi Provides Insights into the Origins of Lignocellulose Decay Capabilities.</title>
        <authorList>
            <person name="Nagy L.G."/>
            <person name="Riley R."/>
            <person name="Tritt A."/>
            <person name="Adam C."/>
            <person name="Daum C."/>
            <person name="Floudas D."/>
            <person name="Sun H."/>
            <person name="Yadav J.S."/>
            <person name="Pangilinan J."/>
            <person name="Larsson K.H."/>
            <person name="Matsuura K."/>
            <person name="Barry K."/>
            <person name="Labutti K."/>
            <person name="Kuo R."/>
            <person name="Ohm R.A."/>
            <person name="Bhattacharya S.S."/>
            <person name="Shirouzu T."/>
            <person name="Yoshinaga Y."/>
            <person name="Martin F.M."/>
            <person name="Grigoriev I.V."/>
            <person name="Hibbett D.S."/>
        </authorList>
    </citation>
    <scope>NUCLEOTIDE SEQUENCE [LARGE SCALE GENOMIC DNA]</scope>
    <source>
        <strain evidence="4 5">L-15889</strain>
    </source>
</reference>
<protein>
    <recommendedName>
        <fullName evidence="3">HTH CENPB-type domain-containing protein</fullName>
    </recommendedName>
</protein>
<dbReference type="AlphaFoldDB" id="A0A165LWE7"/>
<evidence type="ECO:0000313" key="4">
    <source>
        <dbReference type="EMBL" id="KZT64935.1"/>
    </source>
</evidence>
<keyword evidence="5" id="KW-1185">Reference proteome</keyword>
<dbReference type="InterPro" id="IPR006600">
    <property type="entry name" value="HTH_CenpB_DNA-bd_dom"/>
</dbReference>
<dbReference type="Pfam" id="PF03221">
    <property type="entry name" value="HTH_Tnp_Tc5"/>
    <property type="match status" value="1"/>
</dbReference>